<protein>
    <submittedName>
        <fullName evidence="2">Uncharacterized protein</fullName>
    </submittedName>
</protein>
<keyword evidence="1" id="KW-0175">Coiled coil</keyword>
<accession>A0ABS4JCK7</accession>
<dbReference type="RefSeq" id="WP_209858805.1">
    <property type="nucleotide sequence ID" value="NZ_JAGGLD010000001.1"/>
</dbReference>
<gene>
    <name evidence="2" type="ORF">J2Z69_000483</name>
</gene>
<dbReference type="EMBL" id="JAGGLD010000001">
    <property type="protein sequence ID" value="MBP1999464.1"/>
    <property type="molecule type" value="Genomic_DNA"/>
</dbReference>
<evidence type="ECO:0000256" key="1">
    <source>
        <dbReference type="SAM" id="Coils"/>
    </source>
</evidence>
<organism evidence="2 3">
    <name type="scientific">Paenibacillus shirakamiensis</name>
    <dbReference type="NCBI Taxonomy" id="1265935"/>
    <lineage>
        <taxon>Bacteria</taxon>
        <taxon>Bacillati</taxon>
        <taxon>Bacillota</taxon>
        <taxon>Bacilli</taxon>
        <taxon>Bacillales</taxon>
        <taxon>Paenibacillaceae</taxon>
        <taxon>Paenibacillus</taxon>
    </lineage>
</organism>
<reference evidence="2 3" key="1">
    <citation type="submission" date="2021-03" db="EMBL/GenBank/DDBJ databases">
        <title>Genomic Encyclopedia of Type Strains, Phase IV (KMG-IV): sequencing the most valuable type-strain genomes for metagenomic binning, comparative biology and taxonomic classification.</title>
        <authorList>
            <person name="Goeker M."/>
        </authorList>
    </citation>
    <scope>NUCLEOTIDE SEQUENCE [LARGE SCALE GENOMIC DNA]</scope>
    <source>
        <strain evidence="2 3">DSM 26806</strain>
    </source>
</reference>
<evidence type="ECO:0000313" key="3">
    <source>
        <dbReference type="Proteomes" id="UP001519288"/>
    </source>
</evidence>
<proteinExistence type="predicted"/>
<keyword evidence="3" id="KW-1185">Reference proteome</keyword>
<evidence type="ECO:0000313" key="2">
    <source>
        <dbReference type="EMBL" id="MBP1999464.1"/>
    </source>
</evidence>
<feature type="coiled-coil region" evidence="1">
    <location>
        <begin position="24"/>
        <end position="51"/>
    </location>
</feature>
<comment type="caution">
    <text evidence="2">The sequence shown here is derived from an EMBL/GenBank/DDBJ whole genome shotgun (WGS) entry which is preliminary data.</text>
</comment>
<name>A0ABS4JCK7_9BACL</name>
<sequence>MNQDSVDSKQTDPSEHWINFQPMVPELRNQIIELYAQIDQLKGENQRLRKALLLQASREPKMSSKLKNALYE</sequence>
<dbReference type="Proteomes" id="UP001519288">
    <property type="component" value="Unassembled WGS sequence"/>
</dbReference>